<name>A0A512AGV3_9SPHN</name>
<dbReference type="InterPro" id="IPR006683">
    <property type="entry name" value="Thioestr_dom"/>
</dbReference>
<dbReference type="AlphaFoldDB" id="A0A512AGV3"/>
<organism evidence="3 4">
    <name type="scientific">Novosphingobium sediminis</name>
    <dbReference type="NCBI Taxonomy" id="707214"/>
    <lineage>
        <taxon>Bacteria</taxon>
        <taxon>Pseudomonadati</taxon>
        <taxon>Pseudomonadota</taxon>
        <taxon>Alphaproteobacteria</taxon>
        <taxon>Sphingomonadales</taxon>
        <taxon>Sphingomonadaceae</taxon>
        <taxon>Novosphingobium</taxon>
    </lineage>
</organism>
<evidence type="ECO:0000313" key="4">
    <source>
        <dbReference type="Proteomes" id="UP000321464"/>
    </source>
</evidence>
<evidence type="ECO:0000259" key="2">
    <source>
        <dbReference type="Pfam" id="PF03061"/>
    </source>
</evidence>
<proteinExistence type="predicted"/>
<reference evidence="3 4" key="1">
    <citation type="submission" date="2019-07" db="EMBL/GenBank/DDBJ databases">
        <title>Whole genome shotgun sequence of Novosphingobium sediminis NBRC 106119.</title>
        <authorList>
            <person name="Hosoyama A."/>
            <person name="Uohara A."/>
            <person name="Ohji S."/>
            <person name="Ichikawa N."/>
        </authorList>
    </citation>
    <scope>NUCLEOTIDE SEQUENCE [LARGE SCALE GENOMIC DNA]</scope>
    <source>
        <strain evidence="3 4">NBRC 106119</strain>
    </source>
</reference>
<feature type="domain" description="Thioesterase" evidence="2">
    <location>
        <begin position="74"/>
        <end position="149"/>
    </location>
</feature>
<dbReference type="Gene3D" id="3.10.129.10">
    <property type="entry name" value="Hotdog Thioesterase"/>
    <property type="match status" value="1"/>
</dbReference>
<dbReference type="GO" id="GO:0016289">
    <property type="term" value="F:acyl-CoA hydrolase activity"/>
    <property type="evidence" value="ECO:0007669"/>
    <property type="project" value="UniProtKB-ARBA"/>
</dbReference>
<sequence length="161" mass="17790">MPQSDMQVNNGAFTYGPSEEHPGWYTWDLTDQDRFNAYVMGRLLVRREDLPGGAPAVRLRMFPERRHSNLLDAVHGGITLSLIDVSLFACMRHAIDGDAAGSVTLDLSTQFIGAGIVGKPLDAVVEVLRETRRLLFLRGTVVQEDHLVAAFNGTVRKPSSR</sequence>
<dbReference type="EMBL" id="BJYR01000005">
    <property type="protein sequence ID" value="GEN98872.1"/>
    <property type="molecule type" value="Genomic_DNA"/>
</dbReference>
<keyword evidence="4" id="KW-1185">Reference proteome</keyword>
<gene>
    <name evidence="3" type="ORF">NSE01_07050</name>
</gene>
<dbReference type="NCBIfam" id="TIGR00369">
    <property type="entry name" value="unchar_dom_1"/>
    <property type="match status" value="1"/>
</dbReference>
<dbReference type="SUPFAM" id="SSF54637">
    <property type="entry name" value="Thioesterase/thiol ester dehydrase-isomerase"/>
    <property type="match status" value="1"/>
</dbReference>
<dbReference type="CDD" id="cd03443">
    <property type="entry name" value="PaaI_thioesterase"/>
    <property type="match status" value="1"/>
</dbReference>
<keyword evidence="1" id="KW-0378">Hydrolase</keyword>
<comment type="caution">
    <text evidence="3">The sequence shown here is derived from an EMBL/GenBank/DDBJ whole genome shotgun (WGS) entry which is preliminary data.</text>
</comment>
<dbReference type="InterPro" id="IPR003736">
    <property type="entry name" value="PAAI_dom"/>
</dbReference>
<evidence type="ECO:0000256" key="1">
    <source>
        <dbReference type="ARBA" id="ARBA00022801"/>
    </source>
</evidence>
<dbReference type="InterPro" id="IPR029069">
    <property type="entry name" value="HotDog_dom_sf"/>
</dbReference>
<dbReference type="Proteomes" id="UP000321464">
    <property type="component" value="Unassembled WGS sequence"/>
</dbReference>
<protein>
    <recommendedName>
        <fullName evidence="2">Thioesterase domain-containing protein</fullName>
    </recommendedName>
</protein>
<dbReference type="Pfam" id="PF03061">
    <property type="entry name" value="4HBT"/>
    <property type="match status" value="1"/>
</dbReference>
<evidence type="ECO:0000313" key="3">
    <source>
        <dbReference type="EMBL" id="GEN98872.1"/>
    </source>
</evidence>
<accession>A0A512AGV3</accession>